<evidence type="ECO:0000313" key="2">
    <source>
        <dbReference type="EMBL" id="WGL15901.1"/>
    </source>
</evidence>
<proteinExistence type="predicted"/>
<accession>A0ABY8NAG0</accession>
<dbReference type="RefSeq" id="WP_280319091.1">
    <property type="nucleotide sequence ID" value="NZ_CP118605.1"/>
</dbReference>
<evidence type="ECO:0000313" key="3">
    <source>
        <dbReference type="Proteomes" id="UP001236500"/>
    </source>
</evidence>
<feature type="signal peptide" evidence="1">
    <location>
        <begin position="1"/>
        <end position="17"/>
    </location>
</feature>
<reference evidence="2 3" key="1">
    <citation type="submission" date="2023-02" db="EMBL/GenBank/DDBJ databases">
        <title>Description and genomic characterization of Microbulbifer bruguierae sp. nov., isolated from the sediment of mangrove plant Bruguiera sexangula.</title>
        <authorList>
            <person name="Long M."/>
        </authorList>
    </citation>
    <scope>NUCLEOTIDE SEQUENCE [LARGE SCALE GENOMIC DNA]</scope>
    <source>
        <strain evidence="2 3">H12</strain>
    </source>
</reference>
<gene>
    <name evidence="2" type="ORF">PVT68_14120</name>
</gene>
<protein>
    <recommendedName>
        <fullName evidence="4">Lipoprotein</fullName>
    </recommendedName>
</protein>
<sequence length="161" mass="17854">MKKVIFIITLLSLQSCAILSNPKTPDEYVERIKTSSLGRINTVTINSPIEKVLTELGTPLYACYDGTSVTWQQNTMVSGRDWKVSLENKENGLKQFALLAKEKTISIGQPENGMINAVVQVRPISSTKTEVTEYHAIGNDSTGELLLAWAQGKEEECPFDF</sequence>
<dbReference type="Proteomes" id="UP001236500">
    <property type="component" value="Chromosome"/>
</dbReference>
<name>A0ABY8NAG0_9GAMM</name>
<organism evidence="2 3">
    <name type="scientific">Microbulbifer bruguierae</name>
    <dbReference type="NCBI Taxonomy" id="3029061"/>
    <lineage>
        <taxon>Bacteria</taxon>
        <taxon>Pseudomonadati</taxon>
        <taxon>Pseudomonadota</taxon>
        <taxon>Gammaproteobacteria</taxon>
        <taxon>Cellvibrionales</taxon>
        <taxon>Microbulbiferaceae</taxon>
        <taxon>Microbulbifer</taxon>
    </lineage>
</organism>
<dbReference type="EMBL" id="CP118605">
    <property type="protein sequence ID" value="WGL15901.1"/>
    <property type="molecule type" value="Genomic_DNA"/>
</dbReference>
<keyword evidence="3" id="KW-1185">Reference proteome</keyword>
<keyword evidence="1" id="KW-0732">Signal</keyword>
<dbReference type="PROSITE" id="PS51257">
    <property type="entry name" value="PROKAR_LIPOPROTEIN"/>
    <property type="match status" value="1"/>
</dbReference>
<feature type="chain" id="PRO_5045584094" description="Lipoprotein" evidence="1">
    <location>
        <begin position="18"/>
        <end position="161"/>
    </location>
</feature>
<evidence type="ECO:0008006" key="4">
    <source>
        <dbReference type="Google" id="ProtNLM"/>
    </source>
</evidence>
<evidence type="ECO:0000256" key="1">
    <source>
        <dbReference type="SAM" id="SignalP"/>
    </source>
</evidence>